<dbReference type="RefSeq" id="WP_179457934.1">
    <property type="nucleotide sequence ID" value="NZ_BAAAPX010000001.1"/>
</dbReference>
<dbReference type="PROSITE" id="PS00211">
    <property type="entry name" value="ABC_TRANSPORTER_1"/>
    <property type="match status" value="1"/>
</dbReference>
<evidence type="ECO:0000256" key="4">
    <source>
        <dbReference type="SAM" id="MobiDB-lite"/>
    </source>
</evidence>
<feature type="compositionally biased region" description="Basic and acidic residues" evidence="4">
    <location>
        <begin position="282"/>
        <end position="291"/>
    </location>
</feature>
<feature type="region of interest" description="Disordered" evidence="4">
    <location>
        <begin position="277"/>
        <end position="303"/>
    </location>
</feature>
<comment type="caution">
    <text evidence="6">The sequence shown here is derived from an EMBL/GenBank/DDBJ whole genome shotgun (WGS) entry which is preliminary data.</text>
</comment>
<reference evidence="6 7" key="1">
    <citation type="submission" date="2020-07" db="EMBL/GenBank/DDBJ databases">
        <title>Sequencing the genomes of 1000 actinobacteria strains.</title>
        <authorList>
            <person name="Klenk H.-P."/>
        </authorList>
    </citation>
    <scope>NUCLEOTIDE SEQUENCE [LARGE SCALE GENOMIC DNA]</scope>
    <source>
        <strain evidence="6 7">DSM 23871</strain>
    </source>
</reference>
<evidence type="ECO:0000259" key="5">
    <source>
        <dbReference type="PROSITE" id="PS50893"/>
    </source>
</evidence>
<dbReference type="InterPro" id="IPR013563">
    <property type="entry name" value="Oligopep_ABC_C"/>
</dbReference>
<feature type="region of interest" description="Disordered" evidence="4">
    <location>
        <begin position="359"/>
        <end position="401"/>
    </location>
</feature>
<dbReference type="NCBIfam" id="TIGR01727">
    <property type="entry name" value="oligo_HPY"/>
    <property type="match status" value="1"/>
</dbReference>
<dbReference type="Proteomes" id="UP000589620">
    <property type="component" value="Unassembled WGS sequence"/>
</dbReference>
<dbReference type="GO" id="GO:0005524">
    <property type="term" value="F:ATP binding"/>
    <property type="evidence" value="ECO:0007669"/>
    <property type="project" value="UniProtKB-KW"/>
</dbReference>
<dbReference type="Gene3D" id="3.40.50.300">
    <property type="entry name" value="P-loop containing nucleotide triphosphate hydrolases"/>
    <property type="match status" value="1"/>
</dbReference>
<proteinExistence type="predicted"/>
<dbReference type="InterPro" id="IPR003593">
    <property type="entry name" value="AAA+_ATPase"/>
</dbReference>
<dbReference type="EMBL" id="JACCBJ010000001">
    <property type="protein sequence ID" value="NYD76214.1"/>
    <property type="molecule type" value="Genomic_DNA"/>
</dbReference>
<dbReference type="PANTHER" id="PTHR43776">
    <property type="entry name" value="TRANSPORT ATP-BINDING PROTEIN"/>
    <property type="match status" value="1"/>
</dbReference>
<dbReference type="InterPro" id="IPR050319">
    <property type="entry name" value="ABC_transp_ATP-bind"/>
</dbReference>
<organism evidence="6 7">
    <name type="scientific">Leifsonia soli</name>
    <dbReference type="NCBI Taxonomy" id="582665"/>
    <lineage>
        <taxon>Bacteria</taxon>
        <taxon>Bacillati</taxon>
        <taxon>Actinomycetota</taxon>
        <taxon>Actinomycetes</taxon>
        <taxon>Micrococcales</taxon>
        <taxon>Microbacteriaceae</taxon>
        <taxon>Leifsonia</taxon>
    </lineage>
</organism>
<evidence type="ECO:0000313" key="7">
    <source>
        <dbReference type="Proteomes" id="UP000589620"/>
    </source>
</evidence>
<keyword evidence="7" id="KW-1185">Reference proteome</keyword>
<evidence type="ECO:0000256" key="1">
    <source>
        <dbReference type="ARBA" id="ARBA00022448"/>
    </source>
</evidence>
<gene>
    <name evidence="6" type="ORF">BJ963_003733</name>
</gene>
<dbReference type="CDD" id="cd03257">
    <property type="entry name" value="ABC_NikE_OppD_transporters"/>
    <property type="match status" value="1"/>
</dbReference>
<dbReference type="InterPro" id="IPR003439">
    <property type="entry name" value="ABC_transporter-like_ATP-bd"/>
</dbReference>
<name>A0A852T6Q6_9MICO</name>
<dbReference type="Pfam" id="PF08352">
    <property type="entry name" value="oligo_HPY"/>
    <property type="match status" value="1"/>
</dbReference>
<keyword evidence="1" id="KW-0813">Transport</keyword>
<dbReference type="InterPro" id="IPR027417">
    <property type="entry name" value="P-loop_NTPase"/>
</dbReference>
<dbReference type="SMART" id="SM00382">
    <property type="entry name" value="AAA"/>
    <property type="match status" value="1"/>
</dbReference>
<keyword evidence="2" id="KW-0547">Nucleotide-binding</keyword>
<dbReference type="AlphaFoldDB" id="A0A852T6Q6"/>
<sequence>MTTIETAPQAASPSGDDVPVLEARHVTKHFTVHSSPFRRGPRRVVHAADDVSLALYAGRIMALVGESGSGKSTFARLLAQLHPVTSGEILYRGTPVRVKGGASFRAHVSKVQLILQDPFGSFNPVATIARTLTRAVRIHHPKADGPAQRRIIDDLLAQVSLRPARQFTEKYPHELSGGQLQRISIARALAADPDVFLADEPVSSLDVSIRLGVLNLLRRLVEERGVALLYVTHDIASARYFAEDTSVMYAGQLVEAGPSETVTQKAAHPYTQLLIASAPDPSRPDEARPRDIGQPPSLIDPPSGCRFHPRCPFAMERCRTDAPPAFALEDGQWAKCWLYADDAEAAERRAENAVAYGLGAVRPAGRRIPTGPDAPTDPRKSTDARTSPDAPETTDTKGDQQ</sequence>
<dbReference type="Pfam" id="PF00005">
    <property type="entry name" value="ABC_tran"/>
    <property type="match status" value="1"/>
</dbReference>
<accession>A0A852T6Q6</accession>
<dbReference type="SUPFAM" id="SSF52540">
    <property type="entry name" value="P-loop containing nucleoside triphosphate hydrolases"/>
    <property type="match status" value="1"/>
</dbReference>
<feature type="domain" description="ABC transporter" evidence="5">
    <location>
        <begin position="21"/>
        <end position="275"/>
    </location>
</feature>
<protein>
    <submittedName>
        <fullName evidence="6">Peptide/nickel transport system ATP-binding protein</fullName>
    </submittedName>
</protein>
<dbReference type="PANTHER" id="PTHR43776:SF8">
    <property type="entry name" value="ABC TRANSPORTER, ATP-BINDING PROTEIN"/>
    <property type="match status" value="1"/>
</dbReference>
<dbReference type="GO" id="GO:0015833">
    <property type="term" value="P:peptide transport"/>
    <property type="evidence" value="ECO:0007669"/>
    <property type="project" value="InterPro"/>
</dbReference>
<evidence type="ECO:0000256" key="3">
    <source>
        <dbReference type="ARBA" id="ARBA00022840"/>
    </source>
</evidence>
<dbReference type="GO" id="GO:0016887">
    <property type="term" value="F:ATP hydrolysis activity"/>
    <property type="evidence" value="ECO:0007669"/>
    <property type="project" value="InterPro"/>
</dbReference>
<evidence type="ECO:0000313" key="6">
    <source>
        <dbReference type="EMBL" id="NYD76214.1"/>
    </source>
</evidence>
<dbReference type="InterPro" id="IPR017871">
    <property type="entry name" value="ABC_transporter-like_CS"/>
</dbReference>
<dbReference type="PROSITE" id="PS50893">
    <property type="entry name" value="ABC_TRANSPORTER_2"/>
    <property type="match status" value="1"/>
</dbReference>
<dbReference type="GO" id="GO:0055085">
    <property type="term" value="P:transmembrane transport"/>
    <property type="evidence" value="ECO:0007669"/>
    <property type="project" value="UniProtKB-ARBA"/>
</dbReference>
<keyword evidence="3 6" id="KW-0067">ATP-binding</keyword>
<evidence type="ECO:0000256" key="2">
    <source>
        <dbReference type="ARBA" id="ARBA00022741"/>
    </source>
</evidence>